<dbReference type="Proteomes" id="UP000319859">
    <property type="component" value="Unassembled WGS sequence"/>
</dbReference>
<dbReference type="InterPro" id="IPR037165">
    <property type="entry name" value="AldOxase/xan_DH_Mopterin-bd_sf"/>
</dbReference>
<evidence type="ECO:0000313" key="3">
    <source>
        <dbReference type="EMBL" id="TWB22585.1"/>
    </source>
</evidence>
<evidence type="ECO:0000256" key="1">
    <source>
        <dbReference type="SAM" id="MobiDB-lite"/>
    </source>
</evidence>
<sequence>MPDGHMTQAPETQSPEGTSRRRFLQVTGGAGVGLMVGFTWTGTSRRAQAAAAQTFEPNAFVKVAPDGTVTVLIKHLEMGQGVFTGLTAIVAEEMDADWAQMRAEHAPANAKLYNNTAFGPIQGTGGSTSVYNSWTQLRQAGATARALLVAAAAQTWGVPASDITVSKGVLSAGTRKAGFGELAAKAATLPVPADVPLKDPKNFTLVGTKLPRKDSAEKTTGKAIFAIDVVQPGMLVAVVQRPTRFGAKAQTIDAKAAKAVKGVVEVVEIPRGVAVLATSYWAAHQGREALKVTWDETNAEKRGTDAIVADYKTLLPKPGQLVTKEGDVDAVKGAKTVKAEFTFPYLAHAPMEPLTCVVKLGKDGCDIWAGDQFQTIDQMNAAKTAGLKPEQVTIHTVYAGGSFGRRANIESDYIVEGVAIAKALSDAKVQGGKLAGRPVKLIWSREDDIRGGRYRPLYVHGMEAKLGADGSVLAWQHRIVGQSIMAGGPFDQPGKPDATSVEGAAEIPYTIPNRLVDLHTTTSPVPVLWWRSVGSTHTAFAVETFLDELAAEARQDPVAFRRKLMEKHPRHLAVLNLAVEKAEWTKPLPKGWARGVAVAESFRSVVAHVAEVSQDDKGRIKVERVVCAVDCGIAVTPDVVKAQMEGGIGYGLGAIMFGAITMKDGLVDQSNFDTYRCLRIDEMPKVEVHIVPSANPPTGVGEPGVPPLGPAVANAIAALTGKRIRDLPFAGSVSV</sequence>
<organism evidence="3 4">
    <name type="scientific">Nitrospirillum amazonense</name>
    <dbReference type="NCBI Taxonomy" id="28077"/>
    <lineage>
        <taxon>Bacteria</taxon>
        <taxon>Pseudomonadati</taxon>
        <taxon>Pseudomonadota</taxon>
        <taxon>Alphaproteobacteria</taxon>
        <taxon>Rhodospirillales</taxon>
        <taxon>Azospirillaceae</taxon>
        <taxon>Nitrospirillum</taxon>
    </lineage>
</organism>
<name>A0A560FLX7_9PROT</name>
<dbReference type="Pfam" id="PF02738">
    <property type="entry name" value="MoCoBD_1"/>
    <property type="match status" value="1"/>
</dbReference>
<dbReference type="InterPro" id="IPR052516">
    <property type="entry name" value="N-heterocyclic_Hydroxylase"/>
</dbReference>
<dbReference type="SUPFAM" id="SSF56003">
    <property type="entry name" value="Molybdenum cofactor-binding domain"/>
    <property type="match status" value="2"/>
</dbReference>
<evidence type="ECO:0000259" key="2">
    <source>
        <dbReference type="SMART" id="SM01008"/>
    </source>
</evidence>
<dbReference type="InterPro" id="IPR036856">
    <property type="entry name" value="Ald_Oxase/Xan_DH_a/b_sf"/>
</dbReference>
<dbReference type="GO" id="GO:0016491">
    <property type="term" value="F:oxidoreductase activity"/>
    <property type="evidence" value="ECO:0007669"/>
    <property type="project" value="InterPro"/>
</dbReference>
<dbReference type="PANTHER" id="PTHR47495">
    <property type="entry name" value="ALDEHYDE DEHYDROGENASE"/>
    <property type="match status" value="1"/>
</dbReference>
<feature type="domain" description="Aldehyde oxidase/xanthine dehydrogenase a/b hammerhead" evidence="2">
    <location>
        <begin position="220"/>
        <end position="298"/>
    </location>
</feature>
<proteinExistence type="predicted"/>
<dbReference type="InterPro" id="IPR006311">
    <property type="entry name" value="TAT_signal"/>
</dbReference>
<dbReference type="EMBL" id="VITN01000003">
    <property type="protein sequence ID" value="TWB22585.1"/>
    <property type="molecule type" value="Genomic_DNA"/>
</dbReference>
<accession>A0A560FLX7</accession>
<dbReference type="InterPro" id="IPR000674">
    <property type="entry name" value="Ald_Oxase/Xan_DH_a/b"/>
</dbReference>
<dbReference type="PROSITE" id="PS51318">
    <property type="entry name" value="TAT"/>
    <property type="match status" value="1"/>
</dbReference>
<dbReference type="Gene3D" id="3.90.1170.50">
    <property type="entry name" value="Aldehyde oxidase/xanthine dehydrogenase, a/b hammerhead"/>
    <property type="match status" value="1"/>
</dbReference>
<dbReference type="PANTHER" id="PTHR47495:SF2">
    <property type="entry name" value="ALDEHYDE DEHYDROGENASE"/>
    <property type="match status" value="1"/>
</dbReference>
<dbReference type="SMART" id="SM01008">
    <property type="entry name" value="Ald_Xan_dh_C"/>
    <property type="match status" value="1"/>
</dbReference>
<protein>
    <submittedName>
        <fullName evidence="3">Isoquinoline 1-oxidoreductase beta subunit</fullName>
    </submittedName>
</protein>
<reference evidence="3 4" key="1">
    <citation type="submission" date="2019-06" db="EMBL/GenBank/DDBJ databases">
        <title>Genomic Encyclopedia of Type Strains, Phase IV (KMG-V): Genome sequencing to study the core and pangenomes of soil and plant-associated prokaryotes.</title>
        <authorList>
            <person name="Whitman W."/>
        </authorList>
    </citation>
    <scope>NUCLEOTIDE SEQUENCE [LARGE SCALE GENOMIC DNA]</scope>
    <source>
        <strain evidence="3 4">BR 11880</strain>
    </source>
</reference>
<dbReference type="Gene3D" id="3.30.365.10">
    <property type="entry name" value="Aldehyde oxidase/xanthine dehydrogenase, molybdopterin binding domain"/>
    <property type="match status" value="4"/>
</dbReference>
<dbReference type="SUPFAM" id="SSF54665">
    <property type="entry name" value="CO dehydrogenase molybdoprotein N-domain-like"/>
    <property type="match status" value="1"/>
</dbReference>
<gene>
    <name evidence="3" type="ORF">FBZ89_103208</name>
</gene>
<feature type="region of interest" description="Disordered" evidence="1">
    <location>
        <begin position="1"/>
        <end position="20"/>
    </location>
</feature>
<evidence type="ECO:0000313" key="4">
    <source>
        <dbReference type="Proteomes" id="UP000319859"/>
    </source>
</evidence>
<dbReference type="InterPro" id="IPR012368">
    <property type="entry name" value="OxRdtase_Mopterin-bd_su_IorB"/>
</dbReference>
<dbReference type="Pfam" id="PF20256">
    <property type="entry name" value="MoCoBD_2"/>
    <property type="match status" value="2"/>
</dbReference>
<dbReference type="InterPro" id="IPR046867">
    <property type="entry name" value="AldOxase/xan_DH_MoCoBD2"/>
</dbReference>
<dbReference type="PIRSF" id="PIRSF036389">
    <property type="entry name" value="IOR_B"/>
    <property type="match status" value="1"/>
</dbReference>
<dbReference type="RefSeq" id="WP_211115125.1">
    <property type="nucleotide sequence ID" value="NZ_VITN01000003.1"/>
</dbReference>
<dbReference type="InterPro" id="IPR008274">
    <property type="entry name" value="AldOxase/xan_DH_MoCoBD1"/>
</dbReference>
<comment type="caution">
    <text evidence="3">The sequence shown here is derived from an EMBL/GenBank/DDBJ whole genome shotgun (WGS) entry which is preliminary data.</text>
</comment>
<dbReference type="AlphaFoldDB" id="A0A560FLX7"/>